<comment type="caution">
    <text evidence="3">The sequence shown here is derived from an EMBL/GenBank/DDBJ whole genome shotgun (WGS) entry which is preliminary data.</text>
</comment>
<dbReference type="AlphaFoldDB" id="A0A7X5UA31"/>
<dbReference type="GO" id="GO:0005737">
    <property type="term" value="C:cytoplasm"/>
    <property type="evidence" value="ECO:0007669"/>
    <property type="project" value="TreeGrafter"/>
</dbReference>
<evidence type="ECO:0000313" key="3">
    <source>
        <dbReference type="EMBL" id="NII06644.1"/>
    </source>
</evidence>
<dbReference type="SUPFAM" id="SSF52540">
    <property type="entry name" value="P-loop containing nucleoside triphosphate hydrolases"/>
    <property type="match status" value="1"/>
</dbReference>
<evidence type="ECO:0000313" key="4">
    <source>
        <dbReference type="Proteomes" id="UP000490980"/>
    </source>
</evidence>
<dbReference type="Proteomes" id="UP000490980">
    <property type="component" value="Unassembled WGS sequence"/>
</dbReference>
<dbReference type="InterPro" id="IPR006073">
    <property type="entry name" value="GTP-bd"/>
</dbReference>
<keyword evidence="1" id="KW-0472">Membrane</keyword>
<feature type="transmembrane region" description="Helical" evidence="1">
    <location>
        <begin position="42"/>
        <end position="65"/>
    </location>
</feature>
<keyword evidence="1" id="KW-1133">Transmembrane helix</keyword>
<reference evidence="3 4" key="1">
    <citation type="submission" date="2020-03" db="EMBL/GenBank/DDBJ databases">
        <authorList>
            <person name="Lai Q."/>
        </authorList>
    </citation>
    <scope>NUCLEOTIDE SEQUENCE [LARGE SCALE GENOMIC DNA]</scope>
    <source>
        <strain evidence="3 4">CCUG 25036</strain>
    </source>
</reference>
<dbReference type="PANTHER" id="PTHR42714">
    <property type="entry name" value="TRNA MODIFICATION GTPASE GTPBP3"/>
    <property type="match status" value="1"/>
</dbReference>
<protein>
    <submittedName>
        <fullName evidence="3">GTP-binding protein HSR1</fullName>
    </submittedName>
</protein>
<dbReference type="GO" id="GO:0030488">
    <property type="term" value="P:tRNA methylation"/>
    <property type="evidence" value="ECO:0007669"/>
    <property type="project" value="TreeGrafter"/>
</dbReference>
<accession>A0A7X5UA31</accession>
<dbReference type="InterPro" id="IPR027417">
    <property type="entry name" value="P-loop_NTPase"/>
</dbReference>
<sequence length="484" mass="52150">MSRRFRLLVAAIGITALAWLLLATLERALSMAQRFMTLPLGIRWLIGVVLAIIAAGSLIAGLYWLRPRKPRPQAKAPNRLSIEERIEGLRGRDVNVESLLSELTELDRRQLSGRIHLAVFGEISVGKSALISALVPGAPARSDARGGTTREVTLYEGSSPGGQEWVVADVPGSAEAGGEAHERLARDEALRAHAVVYVCAGDLTRSQAEELHWLGYFGKPLVIAVNKADRWTTTERDAILVRVREHADGMPDAVVATSAGGEERFTRRLPDGSVEDVRRQRKPDIDALREAIERLARQGADGLEAQRANAVLAGLHERTTESESAFRTAEAERIVTRYSRRAIVGAMAAVAPGTDLIVQGALAAGLVRDLARLYEVTVGDIEIEALLREARMTVRTGTTVVLAIAGNGLKAFPGLGTLGGGVLHAVAYALIFDSLGHALAATLAERGRLDGEEAGQKLRALLADGSASRLQRLTELTREVLRDR</sequence>
<name>A0A7X5UA31_9GAMM</name>
<dbReference type="RefSeq" id="WP_166947771.1">
    <property type="nucleotide sequence ID" value="NZ_JAARLZ010000004.1"/>
</dbReference>
<organism evidence="3 4">
    <name type="scientific">Luteibacter anthropi</name>
    <dbReference type="NCBI Taxonomy" id="564369"/>
    <lineage>
        <taxon>Bacteria</taxon>
        <taxon>Pseudomonadati</taxon>
        <taxon>Pseudomonadota</taxon>
        <taxon>Gammaproteobacteria</taxon>
        <taxon>Lysobacterales</taxon>
        <taxon>Rhodanobacteraceae</taxon>
        <taxon>Luteibacter</taxon>
    </lineage>
</organism>
<gene>
    <name evidence="3" type="ORF">HBF25_09635</name>
</gene>
<evidence type="ECO:0000256" key="1">
    <source>
        <dbReference type="SAM" id="Phobius"/>
    </source>
</evidence>
<keyword evidence="1" id="KW-0812">Transmembrane</keyword>
<keyword evidence="4" id="KW-1185">Reference proteome</keyword>
<evidence type="ECO:0000259" key="2">
    <source>
        <dbReference type="Pfam" id="PF01926"/>
    </source>
</evidence>
<feature type="domain" description="G" evidence="2">
    <location>
        <begin position="117"/>
        <end position="227"/>
    </location>
</feature>
<dbReference type="EMBL" id="JAARLZ010000004">
    <property type="protein sequence ID" value="NII06644.1"/>
    <property type="molecule type" value="Genomic_DNA"/>
</dbReference>
<dbReference type="GO" id="GO:0005525">
    <property type="term" value="F:GTP binding"/>
    <property type="evidence" value="ECO:0007669"/>
    <property type="project" value="InterPro"/>
</dbReference>
<proteinExistence type="predicted"/>
<dbReference type="Pfam" id="PF01926">
    <property type="entry name" value="MMR_HSR1"/>
    <property type="match status" value="1"/>
</dbReference>
<dbReference type="PANTHER" id="PTHR42714:SF6">
    <property type="entry name" value="TRANSLATION INITIATION FACTOR IF-2"/>
    <property type="match status" value="1"/>
</dbReference>
<dbReference type="GO" id="GO:0002098">
    <property type="term" value="P:tRNA wobble uridine modification"/>
    <property type="evidence" value="ECO:0007669"/>
    <property type="project" value="TreeGrafter"/>
</dbReference>
<dbReference type="Gene3D" id="3.40.50.300">
    <property type="entry name" value="P-loop containing nucleotide triphosphate hydrolases"/>
    <property type="match status" value="1"/>
</dbReference>